<gene>
    <name evidence="2" type="ORF">UFOPK4061_01102</name>
</gene>
<feature type="compositionally biased region" description="Low complexity" evidence="1">
    <location>
        <begin position="31"/>
        <end position="47"/>
    </location>
</feature>
<sequence>MRHRLGLLVVGLAIASVGIAACSSTTSESSGAAQDDATASASASPGPTVAPEPSCADGGACEIGDIGPGNGIVFYVAPYTFQSAAPCGSSCTYLEAQMTDSAGGSLFPYCTGPGQTSVIPNSTNSAIGGGFQNTLSITASNECSAGAGFAASAPSGGFNDWYLPSVSELSALVQSQNVSNLSIGLVGAYWTSTGDNGMQAYYIAAASGNGGGVPNTRTYGPKNEALTVRSIRAF</sequence>
<evidence type="ECO:0000256" key="1">
    <source>
        <dbReference type="SAM" id="MobiDB-lite"/>
    </source>
</evidence>
<reference evidence="2" key="1">
    <citation type="submission" date="2020-05" db="EMBL/GenBank/DDBJ databases">
        <authorList>
            <person name="Chiriac C."/>
            <person name="Salcher M."/>
            <person name="Ghai R."/>
            <person name="Kavagutti S V."/>
        </authorList>
    </citation>
    <scope>NUCLEOTIDE SEQUENCE</scope>
</reference>
<dbReference type="AlphaFoldDB" id="A0A6J7QF07"/>
<name>A0A6J7QF07_9ZZZZ</name>
<organism evidence="2">
    <name type="scientific">freshwater metagenome</name>
    <dbReference type="NCBI Taxonomy" id="449393"/>
    <lineage>
        <taxon>unclassified sequences</taxon>
        <taxon>metagenomes</taxon>
        <taxon>ecological metagenomes</taxon>
    </lineage>
</organism>
<feature type="region of interest" description="Disordered" evidence="1">
    <location>
        <begin position="31"/>
        <end position="54"/>
    </location>
</feature>
<dbReference type="PROSITE" id="PS51257">
    <property type="entry name" value="PROKAR_LIPOPROTEIN"/>
    <property type="match status" value="1"/>
</dbReference>
<protein>
    <submittedName>
        <fullName evidence="2">Unannotated protein</fullName>
    </submittedName>
</protein>
<proteinExistence type="predicted"/>
<accession>A0A6J7QF07</accession>
<dbReference type="EMBL" id="CAFBPD010000193">
    <property type="protein sequence ID" value="CAB5015661.1"/>
    <property type="molecule type" value="Genomic_DNA"/>
</dbReference>
<evidence type="ECO:0000313" key="2">
    <source>
        <dbReference type="EMBL" id="CAB5015661.1"/>
    </source>
</evidence>